<dbReference type="EMBL" id="FORR01000014">
    <property type="protein sequence ID" value="SFJ61782.1"/>
    <property type="molecule type" value="Genomic_DNA"/>
</dbReference>
<evidence type="ECO:0000313" key="2">
    <source>
        <dbReference type="EMBL" id="SFJ61782.1"/>
    </source>
</evidence>
<protein>
    <submittedName>
        <fullName evidence="2">Protein phosphatase</fullName>
    </submittedName>
</protein>
<feature type="domain" description="PPM-type phosphatase" evidence="1">
    <location>
        <begin position="2"/>
        <end position="243"/>
    </location>
</feature>
<dbReference type="Proteomes" id="UP000199545">
    <property type="component" value="Unassembled WGS sequence"/>
</dbReference>
<name>A0A1I3SU83_9BACL</name>
<dbReference type="SMART" id="SM00332">
    <property type="entry name" value="PP2Cc"/>
    <property type="match status" value="1"/>
</dbReference>
<evidence type="ECO:0000259" key="1">
    <source>
        <dbReference type="PROSITE" id="PS51746"/>
    </source>
</evidence>
<proteinExistence type="predicted"/>
<dbReference type="SUPFAM" id="SSF81606">
    <property type="entry name" value="PP2C-like"/>
    <property type="match status" value="1"/>
</dbReference>
<dbReference type="STRING" id="46223.SAMN05421852_11437"/>
<dbReference type="PANTHER" id="PTHR47992">
    <property type="entry name" value="PROTEIN PHOSPHATASE"/>
    <property type="match status" value="1"/>
</dbReference>
<gene>
    <name evidence="2" type="ORF">SAMN05421852_11437</name>
</gene>
<dbReference type="Gene3D" id="3.60.40.10">
    <property type="entry name" value="PPM-type phosphatase domain"/>
    <property type="match status" value="1"/>
</dbReference>
<dbReference type="AlphaFoldDB" id="A0A1I3SU83"/>
<reference evidence="2 3" key="1">
    <citation type="submission" date="2016-10" db="EMBL/GenBank/DDBJ databases">
        <authorList>
            <person name="de Groot N.N."/>
        </authorList>
    </citation>
    <scope>NUCLEOTIDE SEQUENCE [LARGE SCALE GENOMIC DNA]</scope>
    <source>
        <strain evidence="2 3">DSM 44778</strain>
    </source>
</reference>
<dbReference type="PROSITE" id="PS51746">
    <property type="entry name" value="PPM_2"/>
    <property type="match status" value="1"/>
</dbReference>
<dbReference type="SMART" id="SM00331">
    <property type="entry name" value="PP2C_SIG"/>
    <property type="match status" value="1"/>
</dbReference>
<dbReference type="Pfam" id="PF13672">
    <property type="entry name" value="PP2C_2"/>
    <property type="match status" value="1"/>
</dbReference>
<dbReference type="InterPro" id="IPR015655">
    <property type="entry name" value="PP2C"/>
</dbReference>
<dbReference type="GO" id="GO:0004722">
    <property type="term" value="F:protein serine/threonine phosphatase activity"/>
    <property type="evidence" value="ECO:0007669"/>
    <property type="project" value="InterPro"/>
</dbReference>
<evidence type="ECO:0000313" key="3">
    <source>
        <dbReference type="Proteomes" id="UP000199545"/>
    </source>
</evidence>
<organism evidence="2 3">
    <name type="scientific">Thermoflavimicrobium dichotomicum</name>
    <dbReference type="NCBI Taxonomy" id="46223"/>
    <lineage>
        <taxon>Bacteria</taxon>
        <taxon>Bacillati</taxon>
        <taxon>Bacillota</taxon>
        <taxon>Bacilli</taxon>
        <taxon>Bacillales</taxon>
        <taxon>Thermoactinomycetaceae</taxon>
        <taxon>Thermoflavimicrobium</taxon>
    </lineage>
</organism>
<dbReference type="OrthoDB" id="9801841at2"/>
<dbReference type="InterPro" id="IPR036457">
    <property type="entry name" value="PPM-type-like_dom_sf"/>
</dbReference>
<dbReference type="InterPro" id="IPR001932">
    <property type="entry name" value="PPM-type_phosphatase-like_dom"/>
</dbReference>
<dbReference type="RefSeq" id="WP_093230909.1">
    <property type="nucleotide sequence ID" value="NZ_FORR01000014.1"/>
</dbReference>
<dbReference type="NCBIfam" id="NF033484">
    <property type="entry name" value="Stp1_PP2C_phos"/>
    <property type="match status" value="1"/>
</dbReference>
<keyword evidence="3" id="KW-1185">Reference proteome</keyword>
<dbReference type="CDD" id="cd00143">
    <property type="entry name" value="PP2Cc"/>
    <property type="match status" value="1"/>
</dbReference>
<sequence>MEIARRTNIGLVRDLNEDSTGLLQAKCGKIIAVLADGMGGHQAGDVASQKAVEEVLNYLGNVQLDIGTEEKKDQLLLAVGTANDVVYKLANQNTQYKGMGTTVLAAIFDIDEVVFAHVGDSRAYILHKDKLIQLTVDHTYVNILKEHGQITEEEARTHPQRNMLVRAVGTNKVVEVDLIDIPWSKNDIILLCSDGLTSMVSERDIGETLSDTMMTLDEKADKLIQLALDAGGKDNISLFLIRHTGNETIQMA</sequence>
<accession>A0A1I3SU83</accession>